<evidence type="ECO:0000313" key="1">
    <source>
        <dbReference type="EMBL" id="KAI3722528.1"/>
    </source>
</evidence>
<reference evidence="2" key="1">
    <citation type="journal article" date="2022" name="Mol. Ecol. Resour.">
        <title>The genomes of chicory, endive, great burdock and yacon provide insights into Asteraceae palaeo-polyploidization history and plant inulin production.</title>
        <authorList>
            <person name="Fan W."/>
            <person name="Wang S."/>
            <person name="Wang H."/>
            <person name="Wang A."/>
            <person name="Jiang F."/>
            <person name="Liu H."/>
            <person name="Zhao H."/>
            <person name="Xu D."/>
            <person name="Zhang Y."/>
        </authorList>
    </citation>
    <scope>NUCLEOTIDE SEQUENCE [LARGE SCALE GENOMIC DNA]</scope>
    <source>
        <strain evidence="2">cv. Punajuju</strain>
    </source>
</reference>
<protein>
    <submittedName>
        <fullName evidence="1">Uncharacterized protein</fullName>
    </submittedName>
</protein>
<keyword evidence="2" id="KW-1185">Reference proteome</keyword>
<name>A0ACB9BKS7_CICIN</name>
<evidence type="ECO:0000313" key="2">
    <source>
        <dbReference type="Proteomes" id="UP001055811"/>
    </source>
</evidence>
<dbReference type="Proteomes" id="UP001055811">
    <property type="component" value="Linkage Group LG06"/>
</dbReference>
<organism evidence="1 2">
    <name type="scientific">Cichorium intybus</name>
    <name type="common">Chicory</name>
    <dbReference type="NCBI Taxonomy" id="13427"/>
    <lineage>
        <taxon>Eukaryota</taxon>
        <taxon>Viridiplantae</taxon>
        <taxon>Streptophyta</taxon>
        <taxon>Embryophyta</taxon>
        <taxon>Tracheophyta</taxon>
        <taxon>Spermatophyta</taxon>
        <taxon>Magnoliopsida</taxon>
        <taxon>eudicotyledons</taxon>
        <taxon>Gunneridae</taxon>
        <taxon>Pentapetalae</taxon>
        <taxon>asterids</taxon>
        <taxon>campanulids</taxon>
        <taxon>Asterales</taxon>
        <taxon>Asteraceae</taxon>
        <taxon>Cichorioideae</taxon>
        <taxon>Cichorieae</taxon>
        <taxon>Cichoriinae</taxon>
        <taxon>Cichorium</taxon>
    </lineage>
</organism>
<dbReference type="EMBL" id="CM042014">
    <property type="protein sequence ID" value="KAI3722528.1"/>
    <property type="molecule type" value="Genomic_DNA"/>
</dbReference>
<gene>
    <name evidence="1" type="ORF">L2E82_33567</name>
</gene>
<comment type="caution">
    <text evidence="1">The sequence shown here is derived from an EMBL/GenBank/DDBJ whole genome shotgun (WGS) entry which is preliminary data.</text>
</comment>
<proteinExistence type="predicted"/>
<reference evidence="1 2" key="2">
    <citation type="journal article" date="2022" name="Mol. Ecol. Resour.">
        <title>The genomes of chicory, endive, great burdock and yacon provide insights into Asteraceae paleo-polyploidization history and plant inulin production.</title>
        <authorList>
            <person name="Fan W."/>
            <person name="Wang S."/>
            <person name="Wang H."/>
            <person name="Wang A."/>
            <person name="Jiang F."/>
            <person name="Liu H."/>
            <person name="Zhao H."/>
            <person name="Xu D."/>
            <person name="Zhang Y."/>
        </authorList>
    </citation>
    <scope>NUCLEOTIDE SEQUENCE [LARGE SCALE GENOMIC DNA]</scope>
    <source>
        <strain evidence="2">cv. Punajuju</strain>
        <tissue evidence="1">Leaves</tissue>
    </source>
</reference>
<accession>A0ACB9BKS7</accession>
<sequence>MFDKLCIVYYNLDIAGTSPTPLPNPDASFLFANYVFHLQHLRTPMKIIDYNIFNGVGVVRLAGYVGDVVGRMCGVGKRHE</sequence>